<dbReference type="PANTHER" id="PTHR43083">
    <property type="entry name" value="MANNAN POLYMERASE II"/>
    <property type="match status" value="1"/>
</dbReference>
<accession>S8BLL4</accession>
<feature type="compositionally biased region" description="Polar residues" evidence="8">
    <location>
        <begin position="43"/>
        <end position="57"/>
    </location>
</feature>
<comment type="similarity">
    <text evidence="7">Belongs to the ANP1/MMN9/VAN1 family.</text>
</comment>
<evidence type="ECO:0000256" key="6">
    <source>
        <dbReference type="ARBA" id="ARBA00023136"/>
    </source>
</evidence>
<evidence type="ECO:0000256" key="8">
    <source>
        <dbReference type="SAM" id="MobiDB-lite"/>
    </source>
</evidence>
<gene>
    <name evidence="9" type="ORF">H072_10375</name>
</gene>
<dbReference type="Gene3D" id="3.90.550.10">
    <property type="entry name" value="Spore Coat Polysaccharide Biosynthesis Protein SpsA, Chain A"/>
    <property type="match status" value="1"/>
</dbReference>
<dbReference type="OMA" id="IPKTREG"/>
<protein>
    <recommendedName>
        <fullName evidence="11">Glycosyltransferase family 62 protein</fullName>
    </recommendedName>
</protein>
<dbReference type="EMBL" id="AQGS01000958">
    <property type="protein sequence ID" value="EPS36142.1"/>
    <property type="molecule type" value="Genomic_DNA"/>
</dbReference>
<organism evidence="9 10">
    <name type="scientific">Dactylellina haptotyla (strain CBS 200.50)</name>
    <name type="common">Nematode-trapping fungus</name>
    <name type="synonym">Monacrosporium haptotylum</name>
    <dbReference type="NCBI Taxonomy" id="1284197"/>
    <lineage>
        <taxon>Eukaryota</taxon>
        <taxon>Fungi</taxon>
        <taxon>Dikarya</taxon>
        <taxon>Ascomycota</taxon>
        <taxon>Pezizomycotina</taxon>
        <taxon>Orbiliomycetes</taxon>
        <taxon>Orbiliales</taxon>
        <taxon>Orbiliaceae</taxon>
        <taxon>Dactylellina</taxon>
    </lineage>
</organism>
<dbReference type="InterPro" id="IPR052086">
    <property type="entry name" value="Mannan_Polymerase_Subunit"/>
</dbReference>
<dbReference type="GO" id="GO:0000136">
    <property type="term" value="C:mannan polymerase complex"/>
    <property type="evidence" value="ECO:0007669"/>
    <property type="project" value="TreeGrafter"/>
</dbReference>
<sequence length="364" mass="41253">MGASRSLQRSSPMRLLLALVGLLAFLYYMITPSSPSSSASDSKTLNINLPDASQPTPTAALVPPKTAPEIQNISMNNLTATANPLKNQEKLLILTPLARFYDEYWQNLLNINYPRNLIELGFITPKTHGGNLATVKLQEALRKVQNGSKKNRFAKVTILRQDFSMPVGTSEKERHAMKAQKERRASMARARNSLVFTTLNPTIAWVLWLDSDIVETPPSLFTDLAKHDKPVIVPNCFQRYKEAGVWKERPYDFNSWQDSETAQNLGKKMKEDDILLEGYAEMPTYRALMAYQRDEKGDKRTEMQLDGVGGTALLVKAEIHRDGAMFPTFPFYHLIETEGFAKMVKRLGYQPFGLPNYLVYHYNE</sequence>
<evidence type="ECO:0000256" key="2">
    <source>
        <dbReference type="ARBA" id="ARBA00022692"/>
    </source>
</evidence>
<name>S8BLL4_DACHA</name>
<dbReference type="STRING" id="1284197.S8BLL4"/>
<dbReference type="Pfam" id="PF03452">
    <property type="entry name" value="Anp1"/>
    <property type="match status" value="1"/>
</dbReference>
<comment type="subcellular location">
    <subcellularLocation>
        <location evidence="1">Golgi apparatus membrane</location>
        <topology evidence="1">Single-pass type II membrane protein</topology>
    </subcellularLocation>
</comment>
<reference evidence="9 10" key="1">
    <citation type="journal article" date="2013" name="PLoS Genet.">
        <title>Genomic mechanisms accounting for the adaptation to parasitism in nematode-trapping fungi.</title>
        <authorList>
            <person name="Meerupati T."/>
            <person name="Andersson K.M."/>
            <person name="Friman E."/>
            <person name="Kumar D."/>
            <person name="Tunlid A."/>
            <person name="Ahren D."/>
        </authorList>
    </citation>
    <scope>NUCLEOTIDE SEQUENCE [LARGE SCALE GENOMIC DNA]</scope>
    <source>
        <strain evidence="9 10">CBS 200.50</strain>
    </source>
</reference>
<dbReference type="FunFam" id="3.90.550.10:FF:000017">
    <property type="entry name" value="Mannan polymerase II complex ANP1 subunit"/>
    <property type="match status" value="1"/>
</dbReference>
<dbReference type="GO" id="GO:0000009">
    <property type="term" value="F:alpha-1,6-mannosyltransferase activity"/>
    <property type="evidence" value="ECO:0007669"/>
    <property type="project" value="TreeGrafter"/>
</dbReference>
<dbReference type="GO" id="GO:0006487">
    <property type="term" value="P:protein N-linked glycosylation"/>
    <property type="evidence" value="ECO:0007669"/>
    <property type="project" value="TreeGrafter"/>
</dbReference>
<evidence type="ECO:0000256" key="3">
    <source>
        <dbReference type="ARBA" id="ARBA00022968"/>
    </source>
</evidence>
<reference evidence="10" key="2">
    <citation type="submission" date="2013-04" db="EMBL/GenBank/DDBJ databases">
        <title>Genomic mechanisms accounting for the adaptation to parasitism in nematode-trapping fungi.</title>
        <authorList>
            <person name="Ahren D.G."/>
        </authorList>
    </citation>
    <scope>NUCLEOTIDE SEQUENCE [LARGE SCALE GENOMIC DNA]</scope>
    <source>
        <strain evidence="10">CBS 200.50</strain>
    </source>
</reference>
<keyword evidence="5" id="KW-0333">Golgi apparatus</keyword>
<dbReference type="GO" id="GO:0000032">
    <property type="term" value="P:cell wall mannoprotein biosynthetic process"/>
    <property type="evidence" value="ECO:0007669"/>
    <property type="project" value="TreeGrafter"/>
</dbReference>
<dbReference type="eggNOG" id="ENOG502QRPX">
    <property type="taxonomic scope" value="Eukaryota"/>
</dbReference>
<comment type="caution">
    <text evidence="9">The sequence shown here is derived from an EMBL/GenBank/DDBJ whole genome shotgun (WGS) entry which is preliminary data.</text>
</comment>
<feature type="region of interest" description="Disordered" evidence="8">
    <location>
        <begin position="34"/>
        <end position="57"/>
    </location>
</feature>
<evidence type="ECO:0000256" key="7">
    <source>
        <dbReference type="ARBA" id="ARBA00037964"/>
    </source>
</evidence>
<keyword evidence="2" id="KW-0812">Transmembrane</keyword>
<keyword evidence="3" id="KW-0735">Signal-anchor</keyword>
<dbReference type="PANTHER" id="PTHR43083:SF6">
    <property type="entry name" value="MANNAN POLYMERASE COMPLEXES SUBUNIT MNN9"/>
    <property type="match status" value="1"/>
</dbReference>
<dbReference type="AlphaFoldDB" id="S8BLL4"/>
<evidence type="ECO:0000256" key="4">
    <source>
        <dbReference type="ARBA" id="ARBA00022989"/>
    </source>
</evidence>
<proteinExistence type="inferred from homology"/>
<dbReference type="HOGENOM" id="CLU_017872_4_0_1"/>
<dbReference type="InterPro" id="IPR029044">
    <property type="entry name" value="Nucleotide-diphossugar_trans"/>
</dbReference>
<evidence type="ECO:0008006" key="11">
    <source>
        <dbReference type="Google" id="ProtNLM"/>
    </source>
</evidence>
<evidence type="ECO:0000256" key="1">
    <source>
        <dbReference type="ARBA" id="ARBA00004323"/>
    </source>
</evidence>
<evidence type="ECO:0000256" key="5">
    <source>
        <dbReference type="ARBA" id="ARBA00023034"/>
    </source>
</evidence>
<evidence type="ECO:0000313" key="9">
    <source>
        <dbReference type="EMBL" id="EPS36142.1"/>
    </source>
</evidence>
<evidence type="ECO:0000313" key="10">
    <source>
        <dbReference type="Proteomes" id="UP000015100"/>
    </source>
</evidence>
<keyword evidence="6" id="KW-0472">Membrane</keyword>
<dbReference type="Proteomes" id="UP000015100">
    <property type="component" value="Unassembled WGS sequence"/>
</dbReference>
<keyword evidence="10" id="KW-1185">Reference proteome</keyword>
<keyword evidence="4" id="KW-1133">Transmembrane helix</keyword>
<dbReference type="OrthoDB" id="2405412at2759"/>